<dbReference type="Gene3D" id="3.90.320.10">
    <property type="match status" value="1"/>
</dbReference>
<protein>
    <recommendedName>
        <fullName evidence="1">Putative exodeoxyribonuclease 8 PDDEXK-like domain-containing protein</fullName>
    </recommendedName>
</protein>
<feature type="domain" description="Putative exodeoxyribonuclease 8 PDDEXK-like" evidence="1">
    <location>
        <begin position="103"/>
        <end position="262"/>
    </location>
</feature>
<dbReference type="EMBL" id="JACHGN010000001">
    <property type="protein sequence ID" value="MBB5130513.1"/>
    <property type="molecule type" value="Genomic_DNA"/>
</dbReference>
<keyword evidence="3" id="KW-1185">Reference proteome</keyword>
<gene>
    <name evidence="2" type="ORF">HNP84_000201</name>
</gene>
<dbReference type="InterPro" id="IPR024432">
    <property type="entry name" value="Put_RecE_PDDEXK-like_dom"/>
</dbReference>
<organism evidence="2 3">
    <name type="scientific">Thermocatellispora tengchongensis</name>
    <dbReference type="NCBI Taxonomy" id="1073253"/>
    <lineage>
        <taxon>Bacteria</taxon>
        <taxon>Bacillati</taxon>
        <taxon>Actinomycetota</taxon>
        <taxon>Actinomycetes</taxon>
        <taxon>Streptosporangiales</taxon>
        <taxon>Streptosporangiaceae</taxon>
        <taxon>Thermocatellispora</taxon>
    </lineage>
</organism>
<comment type="caution">
    <text evidence="2">The sequence shown here is derived from an EMBL/GenBank/DDBJ whole genome shotgun (WGS) entry which is preliminary data.</text>
</comment>
<evidence type="ECO:0000259" key="1">
    <source>
        <dbReference type="Pfam" id="PF12684"/>
    </source>
</evidence>
<name>A0A840NXU6_9ACTN</name>
<dbReference type="AlphaFoldDB" id="A0A840NXU6"/>
<dbReference type="Proteomes" id="UP000578449">
    <property type="component" value="Unassembled WGS sequence"/>
</dbReference>
<dbReference type="RefSeq" id="WP_185047391.1">
    <property type="nucleotide sequence ID" value="NZ_BAABIX010000006.1"/>
</dbReference>
<reference evidence="2 3" key="1">
    <citation type="submission" date="2020-08" db="EMBL/GenBank/DDBJ databases">
        <title>Genomic Encyclopedia of Type Strains, Phase IV (KMG-IV): sequencing the most valuable type-strain genomes for metagenomic binning, comparative biology and taxonomic classification.</title>
        <authorList>
            <person name="Goeker M."/>
        </authorList>
    </citation>
    <scope>NUCLEOTIDE SEQUENCE [LARGE SCALE GENOMIC DNA]</scope>
    <source>
        <strain evidence="2 3">DSM 45615</strain>
    </source>
</reference>
<dbReference type="Pfam" id="PF12684">
    <property type="entry name" value="DUF3799"/>
    <property type="match status" value="1"/>
</dbReference>
<evidence type="ECO:0000313" key="2">
    <source>
        <dbReference type="EMBL" id="MBB5130513.1"/>
    </source>
</evidence>
<evidence type="ECO:0000313" key="3">
    <source>
        <dbReference type="Proteomes" id="UP000578449"/>
    </source>
</evidence>
<dbReference type="InterPro" id="IPR011604">
    <property type="entry name" value="PDDEXK-like_dom_sf"/>
</dbReference>
<accession>A0A840NXU6</accession>
<sequence>MLDTVIASPGIYDLAEDEYHADPVPGGSLSSSGTRRLLATCPAVYRWEREHGALPRRAWDLGTAAHKLVLGVGPTLAVIDAPDYRTKAAQQERDAARAAGAVPLLTKEHDQVQAMAAALRTHPIAGPLLTPGNGDAEQTLIWYDHPTGVWCRARLDWLRRPQTGRPIIADYKTTTDASEEAIARAVASYGYHCQHDWYTTGAAALGLDAGMVFVFQEKQPPYVVTVVELDHDAIRAGRRRNRRAIEIYARCAETGHWPAYAEDHIPLITLPAWATREDSL</sequence>
<proteinExistence type="predicted"/>